<organism evidence="5 6">
    <name type="scientific">Triparma strigata</name>
    <dbReference type="NCBI Taxonomy" id="1606541"/>
    <lineage>
        <taxon>Eukaryota</taxon>
        <taxon>Sar</taxon>
        <taxon>Stramenopiles</taxon>
        <taxon>Ochrophyta</taxon>
        <taxon>Bolidophyceae</taxon>
        <taxon>Parmales</taxon>
        <taxon>Triparmaceae</taxon>
        <taxon>Triparma</taxon>
    </lineage>
</organism>
<keyword evidence="6" id="KW-1185">Reference proteome</keyword>
<evidence type="ECO:0000259" key="4">
    <source>
        <dbReference type="PROSITE" id="PS50067"/>
    </source>
</evidence>
<dbReference type="PROSITE" id="PS50067">
    <property type="entry name" value="KINESIN_MOTOR_2"/>
    <property type="match status" value="1"/>
</dbReference>
<dbReference type="SUPFAM" id="SSF52540">
    <property type="entry name" value="P-loop containing nucleoside triphosphate hydrolases"/>
    <property type="match status" value="1"/>
</dbReference>
<evidence type="ECO:0000313" key="5">
    <source>
        <dbReference type="EMBL" id="GMH59014.1"/>
    </source>
</evidence>
<sequence>MRKKINTSVRIRPLAGDIELGNHINEQREKCSLPEIARTGTSGRPAIQVHGGSLSCSGTTFNFQASVITGEDQGRMFLALGDPVLSAIKSGKNATIIAYGQTGSGKTHTMLGPPGSLTLDAVQQSAPNCPSSWGIFPRAMFQILSTFQHAKLRLSCVEIFHDQAYDLLNSRSPLQVGSKQSGLKFSSRSTHLSGAKTVNGVHPPGCRCGDCWKEKKRLIAERKAMRERGEFGNGKASHRERKASTSLSASSSGFATVGETVTRINSLTDVASLSSTIEATRTASSHALNDRSSRSHCLIRVELTSNVGGSALKQTLLFVDLAGSERISKSGATGAMAREATSINSSLTVLGRVIQALGTGKPHVPYRDSCLTRLLRSDLEGGAVVSVCICVADGEEHEDETVCSLRFGSRMSVVRNEAREEIAYDLAEEAEGYREKLRIAQKELAEMETRGYGEMFAPGSNPSEIRSYLENKKQLQKFESQLLEARKALLEAKSKARRVGDGGRVGELAARVGELKQGVDNIQGILLRQRSIKGFVIAPKQLWVNKQAQVRELIKLID</sequence>
<keyword evidence="2" id="KW-0175">Coiled coil</keyword>
<dbReference type="GO" id="GO:0003777">
    <property type="term" value="F:microtubule motor activity"/>
    <property type="evidence" value="ECO:0007669"/>
    <property type="project" value="InterPro"/>
</dbReference>
<dbReference type="GO" id="GO:0007018">
    <property type="term" value="P:microtubule-based movement"/>
    <property type="evidence" value="ECO:0007669"/>
    <property type="project" value="InterPro"/>
</dbReference>
<dbReference type="GO" id="GO:0005874">
    <property type="term" value="C:microtubule"/>
    <property type="evidence" value="ECO:0007669"/>
    <property type="project" value="TreeGrafter"/>
</dbReference>
<evidence type="ECO:0000256" key="2">
    <source>
        <dbReference type="SAM" id="Coils"/>
    </source>
</evidence>
<comment type="similarity">
    <text evidence="1">Belongs to the TRAFAC class myosin-kinesin ATPase superfamily. Kinesin family.</text>
</comment>
<dbReference type="OrthoDB" id="3176171at2759"/>
<feature type="binding site" evidence="1">
    <location>
        <begin position="100"/>
        <end position="107"/>
    </location>
    <ligand>
        <name>ATP</name>
        <dbReference type="ChEBI" id="CHEBI:30616"/>
    </ligand>
</feature>
<protein>
    <recommendedName>
        <fullName evidence="4">Kinesin motor domain-containing protein</fullName>
    </recommendedName>
</protein>
<keyword evidence="1" id="KW-0547">Nucleotide-binding</keyword>
<dbReference type="PRINTS" id="PR00380">
    <property type="entry name" value="KINESINHEAVY"/>
</dbReference>
<reference evidence="6" key="1">
    <citation type="journal article" date="2023" name="Commun. Biol.">
        <title>Genome analysis of Parmales, the sister group of diatoms, reveals the evolutionary specialization of diatoms from phago-mixotrophs to photoautotrophs.</title>
        <authorList>
            <person name="Ban H."/>
            <person name="Sato S."/>
            <person name="Yoshikawa S."/>
            <person name="Yamada K."/>
            <person name="Nakamura Y."/>
            <person name="Ichinomiya M."/>
            <person name="Sato N."/>
            <person name="Blanc-Mathieu R."/>
            <person name="Endo H."/>
            <person name="Kuwata A."/>
            <person name="Ogata H."/>
        </authorList>
    </citation>
    <scope>NUCLEOTIDE SEQUENCE [LARGE SCALE GENOMIC DNA]</scope>
    <source>
        <strain evidence="6">NIES 3701</strain>
    </source>
</reference>
<dbReference type="Gene3D" id="3.40.850.10">
    <property type="entry name" value="Kinesin motor domain"/>
    <property type="match status" value="1"/>
</dbReference>
<comment type="caution">
    <text evidence="5">The sequence shown here is derived from an EMBL/GenBank/DDBJ whole genome shotgun (WGS) entry which is preliminary data.</text>
</comment>
<evidence type="ECO:0000313" key="6">
    <source>
        <dbReference type="Proteomes" id="UP001165085"/>
    </source>
</evidence>
<dbReference type="AlphaFoldDB" id="A0A9W7DWI5"/>
<evidence type="ECO:0000256" key="1">
    <source>
        <dbReference type="PROSITE-ProRule" id="PRU00283"/>
    </source>
</evidence>
<dbReference type="InterPro" id="IPR027417">
    <property type="entry name" value="P-loop_NTPase"/>
</dbReference>
<dbReference type="InterPro" id="IPR036961">
    <property type="entry name" value="Kinesin_motor_dom_sf"/>
</dbReference>
<feature type="coiled-coil region" evidence="2">
    <location>
        <begin position="423"/>
        <end position="450"/>
    </location>
</feature>
<dbReference type="GO" id="GO:0005871">
    <property type="term" value="C:kinesin complex"/>
    <property type="evidence" value="ECO:0007669"/>
    <property type="project" value="TreeGrafter"/>
</dbReference>
<dbReference type="InterPro" id="IPR001752">
    <property type="entry name" value="Kinesin_motor_dom"/>
</dbReference>
<dbReference type="PANTHER" id="PTHR24115">
    <property type="entry name" value="KINESIN-RELATED"/>
    <property type="match status" value="1"/>
</dbReference>
<dbReference type="SMART" id="SM00129">
    <property type="entry name" value="KISc"/>
    <property type="match status" value="1"/>
</dbReference>
<feature type="region of interest" description="Disordered" evidence="3">
    <location>
        <begin position="227"/>
        <end position="249"/>
    </location>
</feature>
<dbReference type="EMBL" id="BRXY01000056">
    <property type="protein sequence ID" value="GMH59014.1"/>
    <property type="molecule type" value="Genomic_DNA"/>
</dbReference>
<feature type="domain" description="Kinesin motor" evidence="4">
    <location>
        <begin position="4"/>
        <end position="414"/>
    </location>
</feature>
<dbReference type="Pfam" id="PF00225">
    <property type="entry name" value="Kinesin"/>
    <property type="match status" value="2"/>
</dbReference>
<gene>
    <name evidence="5" type="ORF">TrST_g10264</name>
</gene>
<evidence type="ECO:0000256" key="3">
    <source>
        <dbReference type="SAM" id="MobiDB-lite"/>
    </source>
</evidence>
<name>A0A9W7DWI5_9STRA</name>
<dbReference type="GO" id="GO:0005524">
    <property type="term" value="F:ATP binding"/>
    <property type="evidence" value="ECO:0007669"/>
    <property type="project" value="UniProtKB-UniRule"/>
</dbReference>
<dbReference type="GO" id="GO:0016887">
    <property type="term" value="F:ATP hydrolysis activity"/>
    <property type="evidence" value="ECO:0007669"/>
    <property type="project" value="TreeGrafter"/>
</dbReference>
<keyword evidence="1" id="KW-0067">ATP-binding</keyword>
<dbReference type="GO" id="GO:0008017">
    <property type="term" value="F:microtubule binding"/>
    <property type="evidence" value="ECO:0007669"/>
    <property type="project" value="InterPro"/>
</dbReference>
<accession>A0A9W7DWI5</accession>
<dbReference type="InterPro" id="IPR027640">
    <property type="entry name" value="Kinesin-like_fam"/>
</dbReference>
<keyword evidence="1" id="KW-0505">Motor protein</keyword>
<proteinExistence type="inferred from homology"/>
<dbReference type="Proteomes" id="UP001165085">
    <property type="component" value="Unassembled WGS sequence"/>
</dbReference>